<evidence type="ECO:0000256" key="3">
    <source>
        <dbReference type="ARBA" id="ARBA00022692"/>
    </source>
</evidence>
<dbReference type="GeneID" id="108561759"/>
<dbReference type="InterPro" id="IPR004307">
    <property type="entry name" value="TspO_MBR"/>
</dbReference>
<organism evidence="7 8">
    <name type="scientific">Nicrophorus vespilloides</name>
    <name type="common">Boreal carrion beetle</name>
    <dbReference type="NCBI Taxonomy" id="110193"/>
    <lineage>
        <taxon>Eukaryota</taxon>
        <taxon>Metazoa</taxon>
        <taxon>Ecdysozoa</taxon>
        <taxon>Arthropoda</taxon>
        <taxon>Hexapoda</taxon>
        <taxon>Insecta</taxon>
        <taxon>Pterygota</taxon>
        <taxon>Neoptera</taxon>
        <taxon>Endopterygota</taxon>
        <taxon>Coleoptera</taxon>
        <taxon>Polyphaga</taxon>
        <taxon>Staphyliniformia</taxon>
        <taxon>Silphidae</taxon>
        <taxon>Nicrophorinae</taxon>
        <taxon>Nicrophorus</taxon>
    </lineage>
</organism>
<evidence type="ECO:0000313" key="8">
    <source>
        <dbReference type="RefSeq" id="XP_017775300.1"/>
    </source>
</evidence>
<feature type="transmembrane region" description="Helical" evidence="6">
    <location>
        <begin position="151"/>
        <end position="174"/>
    </location>
</feature>
<dbReference type="PANTHER" id="PTHR10057">
    <property type="entry name" value="PERIPHERAL-TYPE BENZODIAZEPINE RECEPTOR"/>
    <property type="match status" value="1"/>
</dbReference>
<evidence type="ECO:0000256" key="5">
    <source>
        <dbReference type="ARBA" id="ARBA00023136"/>
    </source>
</evidence>
<evidence type="ECO:0000256" key="4">
    <source>
        <dbReference type="ARBA" id="ARBA00022989"/>
    </source>
</evidence>
<protein>
    <submittedName>
        <fullName evidence="8">Translocator protein</fullName>
    </submittedName>
</protein>
<keyword evidence="7" id="KW-1185">Reference proteome</keyword>
<dbReference type="PROSITE" id="PS51257">
    <property type="entry name" value="PROKAR_LIPOPROTEIN"/>
    <property type="match status" value="1"/>
</dbReference>
<gene>
    <name evidence="8" type="primary">LOC108561759</name>
</gene>
<proteinExistence type="inferred from homology"/>
<evidence type="ECO:0000256" key="6">
    <source>
        <dbReference type="SAM" id="Phobius"/>
    </source>
</evidence>
<dbReference type="PIRSF" id="PIRSF005859">
    <property type="entry name" value="PBR"/>
    <property type="match status" value="1"/>
</dbReference>
<keyword evidence="4 6" id="KW-1133">Transmembrane helix</keyword>
<comment type="similarity">
    <text evidence="2">Belongs to the TspO/BZRP family.</text>
</comment>
<accession>A0ABM1ML50</accession>
<dbReference type="Gene3D" id="1.20.1260.100">
    <property type="entry name" value="TspO/MBR protein"/>
    <property type="match status" value="1"/>
</dbReference>
<keyword evidence="5 6" id="KW-0472">Membrane</keyword>
<dbReference type="CDD" id="cd15904">
    <property type="entry name" value="TSPO_MBR"/>
    <property type="match status" value="1"/>
</dbReference>
<dbReference type="Proteomes" id="UP000695000">
    <property type="component" value="Unplaced"/>
</dbReference>
<dbReference type="Pfam" id="PF03073">
    <property type="entry name" value="TspO_MBR"/>
    <property type="match status" value="1"/>
</dbReference>
<evidence type="ECO:0000256" key="1">
    <source>
        <dbReference type="ARBA" id="ARBA00004141"/>
    </source>
</evidence>
<keyword evidence="3 6" id="KW-0812">Transmembrane</keyword>
<comment type="subcellular location">
    <subcellularLocation>
        <location evidence="1">Membrane</location>
        <topology evidence="1">Multi-pass membrane protein</topology>
    </subcellularLocation>
</comment>
<dbReference type="InterPro" id="IPR038330">
    <property type="entry name" value="TspO/MBR-related_sf"/>
</dbReference>
<name>A0ABM1ML50_NICVS</name>
<feature type="transmembrane region" description="Helical" evidence="6">
    <location>
        <begin position="125"/>
        <end position="145"/>
    </location>
</feature>
<dbReference type="RefSeq" id="XP_017775300.1">
    <property type="nucleotide sequence ID" value="XM_017919811.1"/>
</dbReference>
<reference evidence="8" key="1">
    <citation type="submission" date="2025-08" db="UniProtKB">
        <authorList>
            <consortium name="RefSeq"/>
        </authorList>
    </citation>
    <scope>IDENTIFICATION</scope>
    <source>
        <tissue evidence="8">Whole Larva</tissue>
    </source>
</reference>
<dbReference type="PANTHER" id="PTHR10057:SF0">
    <property type="entry name" value="TRANSLOCATOR PROTEIN"/>
    <property type="match status" value="1"/>
</dbReference>
<evidence type="ECO:0000313" key="7">
    <source>
        <dbReference type="Proteomes" id="UP000695000"/>
    </source>
</evidence>
<sequence>MNVATDRGGGIRTKMLHGCGLATASVLLPSAGGCILASCSCNSKDLTNAWYTGLDKPSWCLQNRKQYAPLAFLANSAVGYASYLVYKHGEGCSGRAKNAMIVYGGHLALRWTWTHLFWGSRNIKLAFYEILAADASILLTAHFFYQIDRKAAILFAVPSALWLGYLTALNYILFKRNAPRIAE</sequence>
<evidence type="ECO:0000256" key="2">
    <source>
        <dbReference type="ARBA" id="ARBA00007524"/>
    </source>
</evidence>